<accession>A0A1H9EWY7</accession>
<dbReference type="OrthoDB" id="8673316at2"/>
<reference evidence="4" key="1">
    <citation type="submission" date="2016-10" db="EMBL/GenBank/DDBJ databases">
        <authorList>
            <person name="Varghese N."/>
            <person name="Submissions S."/>
        </authorList>
    </citation>
    <scope>NUCLEOTIDE SEQUENCE [LARGE SCALE GENOMIC DNA]</scope>
    <source>
        <strain evidence="4">DSM 18887</strain>
    </source>
</reference>
<proteinExistence type="predicted"/>
<keyword evidence="1 2" id="KW-0732">Signal</keyword>
<organism evidence="3 4">
    <name type="scientific">Amphritea atlantica</name>
    <dbReference type="NCBI Taxonomy" id="355243"/>
    <lineage>
        <taxon>Bacteria</taxon>
        <taxon>Pseudomonadati</taxon>
        <taxon>Pseudomonadota</taxon>
        <taxon>Gammaproteobacteria</taxon>
        <taxon>Oceanospirillales</taxon>
        <taxon>Oceanospirillaceae</taxon>
        <taxon>Amphritea</taxon>
    </lineage>
</organism>
<feature type="signal peptide" evidence="2">
    <location>
        <begin position="1"/>
        <end position="20"/>
    </location>
</feature>
<dbReference type="AlphaFoldDB" id="A0A1H9EWY7"/>
<dbReference type="STRING" id="355243.SAMN03080615_01118"/>
<name>A0A1H9EWY7_9GAMM</name>
<dbReference type="Gene3D" id="3.40.190.10">
    <property type="entry name" value="Periplasmic binding protein-like II"/>
    <property type="match status" value="2"/>
</dbReference>
<dbReference type="GO" id="GO:0030288">
    <property type="term" value="C:outer membrane-bounded periplasmic space"/>
    <property type="evidence" value="ECO:0007669"/>
    <property type="project" value="TreeGrafter"/>
</dbReference>
<dbReference type="PANTHER" id="PTHR30006">
    <property type="entry name" value="THIAMINE-BINDING PERIPLASMIC PROTEIN-RELATED"/>
    <property type="match status" value="1"/>
</dbReference>
<evidence type="ECO:0000313" key="4">
    <source>
        <dbReference type="Proteomes" id="UP000198749"/>
    </source>
</evidence>
<dbReference type="EMBL" id="FOGB01000002">
    <property type="protein sequence ID" value="SEQ30161.1"/>
    <property type="molecule type" value="Genomic_DNA"/>
</dbReference>
<keyword evidence="4" id="KW-1185">Reference proteome</keyword>
<evidence type="ECO:0000256" key="2">
    <source>
        <dbReference type="SAM" id="SignalP"/>
    </source>
</evidence>
<gene>
    <name evidence="3" type="ORF">SAMN03080615_01118</name>
</gene>
<evidence type="ECO:0000313" key="3">
    <source>
        <dbReference type="EMBL" id="SEQ30161.1"/>
    </source>
</evidence>
<protein>
    <submittedName>
        <fullName evidence="3">Iron(III) transport system substrate-binding protein</fullName>
    </submittedName>
</protein>
<dbReference type="RefSeq" id="WP_091355074.1">
    <property type="nucleotide sequence ID" value="NZ_AP025284.1"/>
</dbReference>
<dbReference type="PANTHER" id="PTHR30006:SF25">
    <property type="entry name" value="PHOSPHOGLYCERATE TRANSPORT REGULATORY PROTEIN PGTC"/>
    <property type="match status" value="1"/>
</dbReference>
<dbReference type="SUPFAM" id="SSF53850">
    <property type="entry name" value="Periplasmic binding protein-like II"/>
    <property type="match status" value="1"/>
</dbReference>
<evidence type="ECO:0000256" key="1">
    <source>
        <dbReference type="ARBA" id="ARBA00022729"/>
    </source>
</evidence>
<feature type="chain" id="PRO_5011537238" evidence="2">
    <location>
        <begin position="21"/>
        <end position="353"/>
    </location>
</feature>
<dbReference type="Pfam" id="PF13531">
    <property type="entry name" value="SBP_bac_11"/>
    <property type="match status" value="1"/>
</dbReference>
<dbReference type="Proteomes" id="UP000198749">
    <property type="component" value="Unassembled WGS sequence"/>
</dbReference>
<sequence>MIRQAMLALVLMICNVPLQAETLYDLPASEQPESQLRIYGAADYPAIAAVLQQFQKKYPRISVHYTEFNTRVLYQRFLEEQPHSVDLVLSSAMDLQIKLVNDGYAQPHLSLETERLPRWANWRNEIFGFTYEPAVIAINSDVIKGEDLPRSRSELLSLIRRKSDLVKGRIGTFDIERVGVGYLTWANDRKQSGSYGRMLESFGTHQARRFPSSSSMLKALASGEIVIAYNLMGSYALAAAKKNPVIKVIMPEDYTALVMRSAFIPRKAQNLHNARLFLNYLLSLEGQQLLSDSASLFPIRDDVTGMQTAHTLLSSSQGRFQPIPLGLALLVHTDQAKRRLILDEWDAAMKSID</sequence>